<sequence>MNSINKNQPEDTTENLSHEEAVKKIKDLIEQAETCFFCTEPASGPSGGVRPMTIQQVDEEGNLWIISANDSHVNAEIAMDSRVKLYFQGSKHSDYLYLTAEASIHDDKAKIKELWSPFLKVWFTEGENDPRISLLKIVPSAGYYWDNKHGNLVAGVKMLIGTAIGKTLDDSIEGQIRI</sequence>
<dbReference type="PANTHER" id="PTHR34818">
    <property type="entry name" value="PROTEIN BLI-3"/>
    <property type="match status" value="1"/>
</dbReference>
<dbReference type="SUPFAM" id="SSF50475">
    <property type="entry name" value="FMN-binding split barrel"/>
    <property type="match status" value="1"/>
</dbReference>
<gene>
    <name evidence="2" type="ORF">SAMN04488524_2952</name>
</gene>
<dbReference type="Pfam" id="PF16242">
    <property type="entry name" value="Pyrid_ox_like"/>
    <property type="match status" value="1"/>
</dbReference>
<keyword evidence="3" id="KW-1185">Reference proteome</keyword>
<dbReference type="AlphaFoldDB" id="A0A1W2CL79"/>
<dbReference type="OrthoDB" id="1432662at2"/>
<evidence type="ECO:0000313" key="3">
    <source>
        <dbReference type="Proteomes" id="UP000192756"/>
    </source>
</evidence>
<dbReference type="InterPro" id="IPR012349">
    <property type="entry name" value="Split_barrel_FMN-bd"/>
</dbReference>
<evidence type="ECO:0000259" key="1">
    <source>
        <dbReference type="Pfam" id="PF16242"/>
    </source>
</evidence>
<proteinExistence type="predicted"/>
<accession>A0A1W2CL79</accession>
<protein>
    <submittedName>
        <fullName evidence="2">General stress protein 26</fullName>
    </submittedName>
</protein>
<dbReference type="STRING" id="151894.SAMN04488524_2952"/>
<dbReference type="Gene3D" id="2.30.110.10">
    <property type="entry name" value="Electron Transport, Fmn-binding Protein, Chain A"/>
    <property type="match status" value="1"/>
</dbReference>
<dbReference type="RefSeq" id="WP_084239782.1">
    <property type="nucleotide sequence ID" value="NZ_FWXT01000002.1"/>
</dbReference>
<dbReference type="Proteomes" id="UP000192756">
    <property type="component" value="Unassembled WGS sequence"/>
</dbReference>
<dbReference type="EMBL" id="FWXT01000002">
    <property type="protein sequence ID" value="SMC85766.1"/>
    <property type="molecule type" value="Genomic_DNA"/>
</dbReference>
<dbReference type="InterPro" id="IPR038725">
    <property type="entry name" value="YdaG_split_barrel_FMN-bd"/>
</dbReference>
<dbReference type="InterPro" id="IPR052917">
    <property type="entry name" value="Stress-Dev_Protein"/>
</dbReference>
<organism evidence="2 3">
    <name type="scientific">Pedobacter africanus</name>
    <dbReference type="NCBI Taxonomy" id="151894"/>
    <lineage>
        <taxon>Bacteria</taxon>
        <taxon>Pseudomonadati</taxon>
        <taxon>Bacteroidota</taxon>
        <taxon>Sphingobacteriia</taxon>
        <taxon>Sphingobacteriales</taxon>
        <taxon>Sphingobacteriaceae</taxon>
        <taxon>Pedobacter</taxon>
    </lineage>
</organism>
<evidence type="ECO:0000313" key="2">
    <source>
        <dbReference type="EMBL" id="SMC85766.1"/>
    </source>
</evidence>
<name>A0A1W2CL79_9SPHI</name>
<dbReference type="PANTHER" id="PTHR34818:SF1">
    <property type="entry name" value="PROTEIN BLI-3"/>
    <property type="match status" value="1"/>
</dbReference>
<feature type="domain" description="General stress protein FMN-binding split barrel" evidence="1">
    <location>
        <begin position="20"/>
        <end position="169"/>
    </location>
</feature>
<reference evidence="3" key="1">
    <citation type="submission" date="2017-04" db="EMBL/GenBank/DDBJ databases">
        <authorList>
            <person name="Varghese N."/>
            <person name="Submissions S."/>
        </authorList>
    </citation>
    <scope>NUCLEOTIDE SEQUENCE [LARGE SCALE GENOMIC DNA]</scope>
    <source>
        <strain evidence="3">DSM 12126</strain>
    </source>
</reference>